<dbReference type="PANTHER" id="PTHR44167">
    <property type="entry name" value="OVARIAN-SPECIFIC SERINE/THREONINE-PROTEIN KINASE LOK-RELATED"/>
    <property type="match status" value="1"/>
</dbReference>
<reference evidence="2" key="1">
    <citation type="submission" date="2021-03" db="EMBL/GenBank/DDBJ databases">
        <authorList>
            <person name="Tagirdzhanova G."/>
        </authorList>
    </citation>
    <scope>NUCLEOTIDE SEQUENCE</scope>
</reference>
<dbReference type="InterPro" id="IPR008271">
    <property type="entry name" value="Ser/Thr_kinase_AS"/>
</dbReference>
<dbReference type="Pfam" id="PF00069">
    <property type="entry name" value="Pkinase"/>
    <property type="match status" value="1"/>
</dbReference>
<dbReference type="GO" id="GO:0005634">
    <property type="term" value="C:nucleus"/>
    <property type="evidence" value="ECO:0007669"/>
    <property type="project" value="TreeGrafter"/>
</dbReference>
<dbReference type="Proteomes" id="UP000664521">
    <property type="component" value="Unassembled WGS sequence"/>
</dbReference>
<dbReference type="GO" id="GO:0004674">
    <property type="term" value="F:protein serine/threonine kinase activity"/>
    <property type="evidence" value="ECO:0007669"/>
    <property type="project" value="TreeGrafter"/>
</dbReference>
<dbReference type="SUPFAM" id="SSF56112">
    <property type="entry name" value="Protein kinase-like (PK-like)"/>
    <property type="match status" value="1"/>
</dbReference>
<accession>A0A8H3FF94</accession>
<sequence length="229" mass="25820">MEFGKKGFKSSDAKLVAKAVLKTLAVFHAEGIVHTDVKPDNILVNCGSNGQRFSDIKLADCAASRHIDTVDESQVIGATIFRSPEAMFNLVWGTATDIWSLGATLISLIYGDHWHIFKPVGVSAEDSTYSIEVFRRHNQFFGPFPLSYESLLDDDRLGMLTDIISIADKYTLFRRASSTEISNSDRDFICTMMHLDPRDRPSAEELLQDQWFREHSLPYSESHPEKDTL</sequence>
<proteinExistence type="predicted"/>
<name>A0A8H3FF94_9LECA</name>
<evidence type="ECO:0000313" key="2">
    <source>
        <dbReference type="EMBL" id="CAF9920848.1"/>
    </source>
</evidence>
<keyword evidence="3" id="KW-1185">Reference proteome</keyword>
<gene>
    <name evidence="2" type="ORF">HETSPECPRED_004378</name>
</gene>
<dbReference type="InterPro" id="IPR000719">
    <property type="entry name" value="Prot_kinase_dom"/>
</dbReference>
<dbReference type="OrthoDB" id="5979581at2759"/>
<evidence type="ECO:0000313" key="3">
    <source>
        <dbReference type="Proteomes" id="UP000664521"/>
    </source>
</evidence>
<evidence type="ECO:0000259" key="1">
    <source>
        <dbReference type="PROSITE" id="PS50011"/>
    </source>
</evidence>
<dbReference type="PROSITE" id="PS00108">
    <property type="entry name" value="PROTEIN_KINASE_ST"/>
    <property type="match status" value="1"/>
</dbReference>
<dbReference type="PANTHER" id="PTHR44167:SF24">
    <property type="entry name" value="SERINE_THREONINE-PROTEIN KINASE CHK2"/>
    <property type="match status" value="1"/>
</dbReference>
<dbReference type="InterPro" id="IPR011009">
    <property type="entry name" value="Kinase-like_dom_sf"/>
</dbReference>
<organism evidence="2 3">
    <name type="scientific">Heterodermia speciosa</name>
    <dbReference type="NCBI Taxonomy" id="116794"/>
    <lineage>
        <taxon>Eukaryota</taxon>
        <taxon>Fungi</taxon>
        <taxon>Dikarya</taxon>
        <taxon>Ascomycota</taxon>
        <taxon>Pezizomycotina</taxon>
        <taxon>Lecanoromycetes</taxon>
        <taxon>OSLEUM clade</taxon>
        <taxon>Lecanoromycetidae</taxon>
        <taxon>Caliciales</taxon>
        <taxon>Physciaceae</taxon>
        <taxon>Heterodermia</taxon>
    </lineage>
</organism>
<comment type="caution">
    <text evidence="2">The sequence shown here is derived from an EMBL/GenBank/DDBJ whole genome shotgun (WGS) entry which is preliminary data.</text>
</comment>
<dbReference type="GO" id="GO:0005524">
    <property type="term" value="F:ATP binding"/>
    <property type="evidence" value="ECO:0007669"/>
    <property type="project" value="InterPro"/>
</dbReference>
<dbReference type="PROSITE" id="PS50011">
    <property type="entry name" value="PROTEIN_KINASE_DOM"/>
    <property type="match status" value="1"/>
</dbReference>
<dbReference type="AlphaFoldDB" id="A0A8H3FF94"/>
<dbReference type="Gene3D" id="1.10.510.10">
    <property type="entry name" value="Transferase(Phosphotransferase) domain 1"/>
    <property type="match status" value="1"/>
</dbReference>
<dbReference type="EMBL" id="CAJPDS010000026">
    <property type="protein sequence ID" value="CAF9920848.1"/>
    <property type="molecule type" value="Genomic_DNA"/>
</dbReference>
<protein>
    <recommendedName>
        <fullName evidence="1">Protein kinase domain-containing protein</fullName>
    </recommendedName>
</protein>
<dbReference type="SMART" id="SM00220">
    <property type="entry name" value="S_TKc"/>
    <property type="match status" value="1"/>
</dbReference>
<dbReference type="GO" id="GO:0044773">
    <property type="term" value="P:mitotic DNA damage checkpoint signaling"/>
    <property type="evidence" value="ECO:0007669"/>
    <property type="project" value="TreeGrafter"/>
</dbReference>
<feature type="domain" description="Protein kinase" evidence="1">
    <location>
        <begin position="1"/>
        <end position="212"/>
    </location>
</feature>